<dbReference type="Proteomes" id="UP000054826">
    <property type="component" value="Unassembled WGS sequence"/>
</dbReference>
<protein>
    <submittedName>
        <fullName evidence="2">Uncharacterized protein</fullName>
    </submittedName>
</protein>
<organism evidence="2 3">
    <name type="scientific">Trichinella pseudospiralis</name>
    <name type="common">Parasitic roundworm</name>
    <dbReference type="NCBI Taxonomy" id="6337"/>
    <lineage>
        <taxon>Eukaryota</taxon>
        <taxon>Metazoa</taxon>
        <taxon>Ecdysozoa</taxon>
        <taxon>Nematoda</taxon>
        <taxon>Enoplea</taxon>
        <taxon>Dorylaimia</taxon>
        <taxon>Trichinellida</taxon>
        <taxon>Trichinellidae</taxon>
        <taxon>Trichinella</taxon>
    </lineage>
</organism>
<name>A0A0V1GEV8_TRIPS</name>
<comment type="caution">
    <text evidence="2">The sequence shown here is derived from an EMBL/GenBank/DDBJ whole genome shotgun (WGS) entry which is preliminary data.</text>
</comment>
<accession>A0A0V1GEV8</accession>
<gene>
    <name evidence="2" type="ORF">T4C_10110</name>
</gene>
<keyword evidence="1" id="KW-0175">Coiled coil</keyword>
<proteinExistence type="predicted"/>
<evidence type="ECO:0000313" key="3">
    <source>
        <dbReference type="Proteomes" id="UP000054826"/>
    </source>
</evidence>
<evidence type="ECO:0000313" key="2">
    <source>
        <dbReference type="EMBL" id="KRY96777.1"/>
    </source>
</evidence>
<feature type="non-terminal residue" evidence="2">
    <location>
        <position position="85"/>
    </location>
</feature>
<dbReference type="EMBL" id="JYDV01003148">
    <property type="protein sequence ID" value="KRY96777.1"/>
    <property type="molecule type" value="Genomic_DNA"/>
</dbReference>
<feature type="coiled-coil region" evidence="1">
    <location>
        <begin position="15"/>
        <end position="70"/>
    </location>
</feature>
<reference evidence="2 3" key="1">
    <citation type="submission" date="2015-01" db="EMBL/GenBank/DDBJ databases">
        <title>Evolution of Trichinella species and genotypes.</title>
        <authorList>
            <person name="Korhonen P.K."/>
            <person name="Edoardo P."/>
            <person name="Giuseppe L.R."/>
            <person name="Gasser R.B."/>
        </authorList>
    </citation>
    <scope>NUCLEOTIDE SEQUENCE [LARGE SCALE GENOMIC DNA]</scope>
    <source>
        <strain evidence="2">ISS176</strain>
    </source>
</reference>
<sequence>MGRIPLSQYLEIKEKQISTMSKEQLMKELKKAEAKLLKLKKEIHQLDEDYEEFQQKIKMAKSELEKYKRLPYVVCTISEILKAKD</sequence>
<dbReference type="AlphaFoldDB" id="A0A0V1GEV8"/>
<evidence type="ECO:0000256" key="1">
    <source>
        <dbReference type="SAM" id="Coils"/>
    </source>
</evidence>